<keyword evidence="3" id="KW-1185">Reference proteome</keyword>
<proteinExistence type="predicted"/>
<reference evidence="2 3" key="1">
    <citation type="journal article" date="2018" name="PLoS Pathog.">
        <title>Evolution of structural diversity of trichothecenes, a family of toxins produced by plant pathogenic and entomopathogenic fungi.</title>
        <authorList>
            <person name="Proctor R.H."/>
            <person name="McCormick S.P."/>
            <person name="Kim H.S."/>
            <person name="Cardoza R.E."/>
            <person name="Stanley A.M."/>
            <person name="Lindo L."/>
            <person name="Kelly A."/>
            <person name="Brown D.W."/>
            <person name="Lee T."/>
            <person name="Vaughan M.M."/>
            <person name="Alexander N.J."/>
            <person name="Busman M."/>
            <person name="Gutierrez S."/>
        </authorList>
    </citation>
    <scope>NUCLEOTIDE SEQUENCE [LARGE SCALE GENOMIC DNA]</scope>
    <source>
        <strain evidence="2 3">NRRL 13405</strain>
    </source>
</reference>
<sequence>MKFTLFTQAGLAISSITGALATPTPDISTGFEMDKRADCSLTVHYTKVWVKSGLDRYRMWLITEPREDKHLQLYCEAALSGFLLTNVQCGWANDGKYYIDISVARGPAGHKSIRAAHNSMCDDFERLTGCSTKREF</sequence>
<gene>
    <name evidence="2" type="ORF">FIE12Z_7911</name>
</gene>
<organism evidence="2 3">
    <name type="scientific">Fusarium flagelliforme</name>
    <dbReference type="NCBI Taxonomy" id="2675880"/>
    <lineage>
        <taxon>Eukaryota</taxon>
        <taxon>Fungi</taxon>
        <taxon>Dikarya</taxon>
        <taxon>Ascomycota</taxon>
        <taxon>Pezizomycotina</taxon>
        <taxon>Sordariomycetes</taxon>
        <taxon>Hypocreomycetidae</taxon>
        <taxon>Hypocreales</taxon>
        <taxon>Nectriaceae</taxon>
        <taxon>Fusarium</taxon>
        <taxon>Fusarium incarnatum-equiseti species complex</taxon>
    </lineage>
</organism>
<dbReference type="Proteomes" id="UP000265631">
    <property type="component" value="Unassembled WGS sequence"/>
</dbReference>
<dbReference type="EMBL" id="PXXK01000230">
    <property type="protein sequence ID" value="RFN47836.1"/>
    <property type="molecule type" value="Genomic_DNA"/>
</dbReference>
<name>A0A395MIY2_9HYPO</name>
<dbReference type="AlphaFoldDB" id="A0A395MIY2"/>
<feature type="signal peptide" evidence="1">
    <location>
        <begin position="1"/>
        <end position="21"/>
    </location>
</feature>
<protein>
    <submittedName>
        <fullName evidence="2">Uncharacterized protein</fullName>
    </submittedName>
</protein>
<accession>A0A395MIY2</accession>
<evidence type="ECO:0000256" key="1">
    <source>
        <dbReference type="SAM" id="SignalP"/>
    </source>
</evidence>
<evidence type="ECO:0000313" key="2">
    <source>
        <dbReference type="EMBL" id="RFN47836.1"/>
    </source>
</evidence>
<comment type="caution">
    <text evidence="2">The sequence shown here is derived from an EMBL/GenBank/DDBJ whole genome shotgun (WGS) entry which is preliminary data.</text>
</comment>
<keyword evidence="1" id="KW-0732">Signal</keyword>
<evidence type="ECO:0000313" key="3">
    <source>
        <dbReference type="Proteomes" id="UP000265631"/>
    </source>
</evidence>
<dbReference type="OrthoDB" id="5022363at2759"/>
<feature type="chain" id="PRO_5017249212" evidence="1">
    <location>
        <begin position="22"/>
        <end position="136"/>
    </location>
</feature>